<name>A0A348HEA1_9GAMM</name>
<evidence type="ECO:0000313" key="1">
    <source>
        <dbReference type="EMBL" id="BBG29953.1"/>
    </source>
</evidence>
<gene>
    <name evidence="1" type="ORF">ZBT109_1193</name>
</gene>
<sequence length="336" mass="37363">MTRPAAFNKIWGYEALQITDENNEKTQEFMRTGWEGGSDKKAPSASVQNYHMQKTDQALQEVERQGCLSWRNDVPYSKGARVFFHGSTFHALKDNQDVEPQGSRDNGIWYLLPVQVYPTRYDSVEGLGTAAKHNAEDFDAMGSAKEVQQALNQLINSLGTASKENKEAFDLHGAAQTVQSNLEAFAKTLGDAAKMSNSTAGAFALSGLISEVANTKQLVELRDNLRSSAGDYFIRIPCFNGNTREYLVIQYGEVNVNYVGWRRYNSQITLPRAFTKSFDKLYVSGKDTLNAYWTFAGAIKNTGSFEYTMYCVNADGTPPNVGGNGFNWFAIGRDYA</sequence>
<dbReference type="EMBL" id="AP018933">
    <property type="protein sequence ID" value="BBG29953.1"/>
    <property type="molecule type" value="Genomic_DNA"/>
</dbReference>
<dbReference type="AlphaFoldDB" id="A0A348HEA1"/>
<keyword evidence="2" id="KW-1185">Reference proteome</keyword>
<dbReference type="RefSeq" id="WP_027704812.1">
    <property type="nucleotide sequence ID" value="NZ_AP018933.1"/>
</dbReference>
<evidence type="ECO:0000313" key="2">
    <source>
        <dbReference type="Proteomes" id="UP000267342"/>
    </source>
</evidence>
<accession>A0A348HEA1</accession>
<reference evidence="1 2" key="1">
    <citation type="submission" date="2018-09" db="EMBL/GenBank/DDBJ databases">
        <title>Zymobacter palmae IAM14233 (=T109) whole genome analysis.</title>
        <authorList>
            <person name="Yanase H."/>
        </authorList>
    </citation>
    <scope>NUCLEOTIDE SEQUENCE [LARGE SCALE GENOMIC DNA]</scope>
    <source>
        <strain evidence="1 2">IAM14233</strain>
    </source>
</reference>
<dbReference type="STRING" id="1123510.GCA_000620025_01418"/>
<dbReference type="Gene3D" id="2.60.40.3940">
    <property type="match status" value="1"/>
</dbReference>
<dbReference type="Proteomes" id="UP000267342">
    <property type="component" value="Chromosome"/>
</dbReference>
<organism evidence="1 2">
    <name type="scientific">Zymobacter palmae</name>
    <dbReference type="NCBI Taxonomy" id="33074"/>
    <lineage>
        <taxon>Bacteria</taxon>
        <taxon>Pseudomonadati</taxon>
        <taxon>Pseudomonadota</taxon>
        <taxon>Gammaproteobacteria</taxon>
        <taxon>Oceanospirillales</taxon>
        <taxon>Halomonadaceae</taxon>
        <taxon>Zymobacter group</taxon>
        <taxon>Zymobacter</taxon>
    </lineage>
</organism>
<proteinExistence type="predicted"/>
<dbReference type="KEGG" id="zpl:ZBT109_1193"/>
<protein>
    <submittedName>
        <fullName evidence="1">Mu-like prophage protein</fullName>
    </submittedName>
</protein>